<evidence type="ECO:0000256" key="1">
    <source>
        <dbReference type="ARBA" id="ARBA00012493"/>
    </source>
</evidence>
<name>A0A3Q0JG12_DIACI</name>
<dbReference type="GeneID" id="103520352"/>
<dbReference type="Gene3D" id="3.30.420.10">
    <property type="entry name" value="Ribonuclease H-like superfamily/Ribonuclease H"/>
    <property type="match status" value="1"/>
</dbReference>
<evidence type="ECO:0000313" key="10">
    <source>
        <dbReference type="RefSeq" id="XP_026687309.1"/>
    </source>
</evidence>
<dbReference type="InterPro" id="IPR041373">
    <property type="entry name" value="RT_RNaseH"/>
</dbReference>
<sequence length="650" mass="75503">MSWSGNDKGLCCYTEPYGLLGLYDNWVSNLVIKEKKTGELRLCIDPKALNENIKREHYALPTCDEIIQRLNGRAVFSVIDMKQGFWQIELDEESAKLCTFGTMFGRYCFKKAPFGLVSIPEVFGKKVSQIFSDIELLRKVFEKARQFNVKFNPDKFQYKQEQVKFLGKEISKQGVRPDKEQVAAIINMESPKNKKELMRFLGMTKYLAQFIPKLSELTAPLRELTKDRMEWTWSNHHEDCYVRLKNVMATRPVLRFFDASKQLVIETDASKDGLGSCLLIENQPVSFASRALTSSEKMYAQIEKELLAIVFAVEKFHQFVYGHKVIVFTDHKPLTTILKKNINDVAARLQKLLLRLFKYDIDVRYKPGSQMFISDALSRAFQKNCSSDLKLEDYMVHDVMVCNLNSQLCISDEKKRHLIHETMQDKELQMLKSVLLNGWPTCKNDLPLEIRIYWQHRNELIIEDELIFYNNRVVIPMSLRSKYLLEIHEGHLGIVKCKARARESLFWPALNSDIQDMIEKCRTCVQFSRNNQKEPLIPLPKPNRAWERVSTDIFTFDDTDYLVLVDAYSLWIELFTIHKKSTAEIITKLKNAFARYGVPEVLYSDNVPFNSDAMRVFAEEWNFNQVFSSPLHSQSNGLAEKAVAICSRNL</sequence>
<dbReference type="GO" id="GO:0003964">
    <property type="term" value="F:RNA-directed DNA polymerase activity"/>
    <property type="evidence" value="ECO:0007669"/>
    <property type="project" value="UniProtKB-KW"/>
</dbReference>
<evidence type="ECO:0000256" key="3">
    <source>
        <dbReference type="ARBA" id="ARBA00022695"/>
    </source>
</evidence>
<dbReference type="FunFam" id="3.10.20.370:FF:000001">
    <property type="entry name" value="Retrovirus-related Pol polyprotein from transposon 17.6-like protein"/>
    <property type="match status" value="1"/>
</dbReference>
<dbReference type="PANTHER" id="PTHR37984:SF7">
    <property type="entry name" value="INTEGRASE CATALYTIC DOMAIN-CONTAINING PROTEIN"/>
    <property type="match status" value="1"/>
</dbReference>
<protein>
    <recommendedName>
        <fullName evidence="1">RNA-directed DNA polymerase</fullName>
        <ecNumber evidence="1">2.7.7.49</ecNumber>
    </recommendedName>
</protein>
<dbReference type="GO" id="GO:0004519">
    <property type="term" value="F:endonuclease activity"/>
    <property type="evidence" value="ECO:0007669"/>
    <property type="project" value="UniProtKB-KW"/>
</dbReference>
<dbReference type="InterPro" id="IPR043502">
    <property type="entry name" value="DNA/RNA_pol_sf"/>
</dbReference>
<dbReference type="Gene3D" id="1.10.340.70">
    <property type="match status" value="1"/>
</dbReference>
<dbReference type="PROSITE" id="PS50994">
    <property type="entry name" value="INTEGRASE"/>
    <property type="match status" value="1"/>
</dbReference>
<dbReference type="GO" id="GO:0015074">
    <property type="term" value="P:DNA integration"/>
    <property type="evidence" value="ECO:0007669"/>
    <property type="project" value="InterPro"/>
</dbReference>
<dbReference type="Pfam" id="PF00078">
    <property type="entry name" value="RVT_1"/>
    <property type="match status" value="1"/>
</dbReference>
<dbReference type="SUPFAM" id="SSF56672">
    <property type="entry name" value="DNA/RNA polymerases"/>
    <property type="match status" value="1"/>
</dbReference>
<dbReference type="AlphaFoldDB" id="A0A3Q0JG12"/>
<dbReference type="PaxDb" id="121845-A0A3Q0JG12"/>
<keyword evidence="5" id="KW-0255">Endonuclease</keyword>
<dbReference type="InterPro" id="IPR043128">
    <property type="entry name" value="Rev_trsase/Diguanyl_cyclase"/>
</dbReference>
<evidence type="ECO:0000256" key="4">
    <source>
        <dbReference type="ARBA" id="ARBA00022722"/>
    </source>
</evidence>
<keyword evidence="3" id="KW-0548">Nucleotidyltransferase</keyword>
<keyword evidence="6" id="KW-0378">Hydrolase</keyword>
<dbReference type="Gene3D" id="3.10.10.10">
    <property type="entry name" value="HIV Type 1 Reverse Transcriptase, subunit A, domain 1"/>
    <property type="match status" value="1"/>
</dbReference>
<evidence type="ECO:0000259" key="8">
    <source>
        <dbReference type="PROSITE" id="PS50994"/>
    </source>
</evidence>
<evidence type="ECO:0000256" key="5">
    <source>
        <dbReference type="ARBA" id="ARBA00022759"/>
    </source>
</evidence>
<evidence type="ECO:0000256" key="2">
    <source>
        <dbReference type="ARBA" id="ARBA00022679"/>
    </source>
</evidence>
<dbReference type="FunFam" id="3.30.70.270:FF:000026">
    <property type="entry name" value="Transposon Ty3-G Gag-Pol polyprotein"/>
    <property type="match status" value="1"/>
</dbReference>
<dbReference type="InterPro" id="IPR000477">
    <property type="entry name" value="RT_dom"/>
</dbReference>
<dbReference type="EC" id="2.7.7.49" evidence="1"/>
<keyword evidence="2" id="KW-0808">Transferase</keyword>
<dbReference type="CDD" id="cd01647">
    <property type="entry name" value="RT_LTR"/>
    <property type="match status" value="1"/>
</dbReference>
<dbReference type="CDD" id="cd09274">
    <property type="entry name" value="RNase_HI_RT_Ty3"/>
    <property type="match status" value="1"/>
</dbReference>
<dbReference type="STRING" id="121845.A0A3Q0JG12"/>
<proteinExistence type="predicted"/>
<evidence type="ECO:0000313" key="9">
    <source>
        <dbReference type="Proteomes" id="UP000079169"/>
    </source>
</evidence>
<dbReference type="GO" id="GO:0042575">
    <property type="term" value="C:DNA polymerase complex"/>
    <property type="evidence" value="ECO:0007669"/>
    <property type="project" value="UniProtKB-ARBA"/>
</dbReference>
<dbReference type="GO" id="GO:0003676">
    <property type="term" value="F:nucleic acid binding"/>
    <property type="evidence" value="ECO:0007669"/>
    <property type="project" value="InterPro"/>
</dbReference>
<dbReference type="InterPro" id="IPR050951">
    <property type="entry name" value="Retrovirus_Pol_polyprotein"/>
</dbReference>
<dbReference type="Proteomes" id="UP000079169">
    <property type="component" value="Unplaced"/>
</dbReference>
<dbReference type="InterPro" id="IPR001584">
    <property type="entry name" value="Integrase_cat-core"/>
</dbReference>
<feature type="domain" description="Integrase catalytic" evidence="8">
    <location>
        <begin position="538"/>
        <end position="650"/>
    </location>
</feature>
<keyword evidence="9" id="KW-1185">Reference proteome</keyword>
<gene>
    <name evidence="10" type="primary">LOC103520352</name>
</gene>
<dbReference type="KEGG" id="dci:103520352"/>
<reference evidence="10" key="1">
    <citation type="submission" date="2025-08" db="UniProtKB">
        <authorList>
            <consortium name="RefSeq"/>
        </authorList>
    </citation>
    <scope>IDENTIFICATION</scope>
</reference>
<keyword evidence="4" id="KW-0540">Nuclease</keyword>
<dbReference type="GO" id="GO:0016787">
    <property type="term" value="F:hydrolase activity"/>
    <property type="evidence" value="ECO:0007669"/>
    <property type="project" value="UniProtKB-KW"/>
</dbReference>
<organism evidence="9 10">
    <name type="scientific">Diaphorina citri</name>
    <name type="common">Asian citrus psyllid</name>
    <dbReference type="NCBI Taxonomy" id="121845"/>
    <lineage>
        <taxon>Eukaryota</taxon>
        <taxon>Metazoa</taxon>
        <taxon>Ecdysozoa</taxon>
        <taxon>Arthropoda</taxon>
        <taxon>Hexapoda</taxon>
        <taxon>Insecta</taxon>
        <taxon>Pterygota</taxon>
        <taxon>Neoptera</taxon>
        <taxon>Paraneoptera</taxon>
        <taxon>Hemiptera</taxon>
        <taxon>Sternorrhyncha</taxon>
        <taxon>Psylloidea</taxon>
        <taxon>Psyllidae</taxon>
        <taxon>Diaphorininae</taxon>
        <taxon>Diaphorina</taxon>
    </lineage>
</organism>
<dbReference type="InterPro" id="IPR012337">
    <property type="entry name" value="RNaseH-like_sf"/>
</dbReference>
<dbReference type="Gene3D" id="3.30.70.270">
    <property type="match status" value="3"/>
</dbReference>
<dbReference type="Pfam" id="PF17917">
    <property type="entry name" value="RT_RNaseH"/>
    <property type="match status" value="1"/>
</dbReference>
<dbReference type="InterPro" id="IPR036397">
    <property type="entry name" value="RNaseH_sf"/>
</dbReference>
<keyword evidence="7" id="KW-0695">RNA-directed DNA polymerase</keyword>
<dbReference type="FunFam" id="1.10.340.70:FF:000003">
    <property type="entry name" value="Protein CBG25708"/>
    <property type="match status" value="1"/>
</dbReference>
<dbReference type="RefSeq" id="XP_026687309.1">
    <property type="nucleotide sequence ID" value="XM_026831508.1"/>
</dbReference>
<dbReference type="InterPro" id="IPR041588">
    <property type="entry name" value="Integrase_H2C2"/>
</dbReference>
<accession>A0A3Q0JG12</accession>
<evidence type="ECO:0000256" key="7">
    <source>
        <dbReference type="ARBA" id="ARBA00022918"/>
    </source>
</evidence>
<evidence type="ECO:0000256" key="6">
    <source>
        <dbReference type="ARBA" id="ARBA00022801"/>
    </source>
</evidence>
<dbReference type="Pfam" id="PF17921">
    <property type="entry name" value="Integrase_H2C2"/>
    <property type="match status" value="1"/>
</dbReference>
<dbReference type="SUPFAM" id="SSF53098">
    <property type="entry name" value="Ribonuclease H-like"/>
    <property type="match status" value="1"/>
</dbReference>
<dbReference type="PANTHER" id="PTHR37984">
    <property type="entry name" value="PROTEIN CBG26694"/>
    <property type="match status" value="1"/>
</dbReference>